<comment type="caution">
    <text evidence="1">The sequence shown here is derived from an EMBL/GenBank/DDBJ whole genome shotgun (WGS) entry which is preliminary data.</text>
</comment>
<feature type="non-terminal residue" evidence="1">
    <location>
        <position position="48"/>
    </location>
</feature>
<keyword evidence="2" id="KW-1185">Reference proteome</keyword>
<sequence>EEEWIKNIYLAKKEIAPSASVISYIILQNSDPKARAKYLELANLILKI</sequence>
<reference evidence="1" key="1">
    <citation type="submission" date="2021-06" db="EMBL/GenBank/DDBJ databases">
        <authorList>
            <person name="Kallberg Y."/>
            <person name="Tangrot J."/>
            <person name="Rosling A."/>
        </authorList>
    </citation>
    <scope>NUCLEOTIDE SEQUENCE</scope>
    <source>
        <strain evidence="1">AU212A</strain>
    </source>
</reference>
<accession>A0ACA9PNP3</accession>
<feature type="non-terminal residue" evidence="1">
    <location>
        <position position="1"/>
    </location>
</feature>
<protein>
    <submittedName>
        <fullName evidence="1">8716_t:CDS:1</fullName>
    </submittedName>
</protein>
<gene>
    <name evidence="1" type="ORF">SCALOS_LOCUS11101</name>
</gene>
<dbReference type="Proteomes" id="UP000789860">
    <property type="component" value="Unassembled WGS sequence"/>
</dbReference>
<name>A0ACA9PNP3_9GLOM</name>
<evidence type="ECO:0000313" key="1">
    <source>
        <dbReference type="EMBL" id="CAG8717065.1"/>
    </source>
</evidence>
<organism evidence="1 2">
    <name type="scientific">Scutellospora calospora</name>
    <dbReference type="NCBI Taxonomy" id="85575"/>
    <lineage>
        <taxon>Eukaryota</taxon>
        <taxon>Fungi</taxon>
        <taxon>Fungi incertae sedis</taxon>
        <taxon>Mucoromycota</taxon>
        <taxon>Glomeromycotina</taxon>
        <taxon>Glomeromycetes</taxon>
        <taxon>Diversisporales</taxon>
        <taxon>Gigasporaceae</taxon>
        <taxon>Scutellospora</taxon>
    </lineage>
</organism>
<evidence type="ECO:0000313" key="2">
    <source>
        <dbReference type="Proteomes" id="UP000789860"/>
    </source>
</evidence>
<proteinExistence type="predicted"/>
<dbReference type="EMBL" id="CAJVPM010045712">
    <property type="protein sequence ID" value="CAG8717065.1"/>
    <property type="molecule type" value="Genomic_DNA"/>
</dbReference>